<gene>
    <name evidence="1" type="ORF">JK360_15255</name>
</gene>
<name>A0ABS1MSI4_9ACTN</name>
<proteinExistence type="predicted"/>
<evidence type="ECO:0008006" key="3">
    <source>
        <dbReference type="Google" id="ProtNLM"/>
    </source>
</evidence>
<sequence length="120" mass="12584">MPFDFNVDVRLTDDNDPDSVQFINMTIGSVPAGADRLLGDWRGAAVFLPASSGEFDWDGRPGQKVAFVFDGPSAGSRLVLGLNDFAAPGGGLPLRGTTGGGAVTDPDDPQFLGTVKWEIT</sequence>
<evidence type="ECO:0000313" key="2">
    <source>
        <dbReference type="Proteomes" id="UP000629371"/>
    </source>
</evidence>
<dbReference type="EMBL" id="JAERRI010000007">
    <property type="protein sequence ID" value="MBL1090739.1"/>
    <property type="molecule type" value="Genomic_DNA"/>
</dbReference>
<accession>A0ABS1MSI4</accession>
<dbReference type="Proteomes" id="UP000629371">
    <property type="component" value="Unassembled WGS sequence"/>
</dbReference>
<organism evidence="1 2">
    <name type="scientific">Streptomyces siderophoricus</name>
    <dbReference type="NCBI Taxonomy" id="2802281"/>
    <lineage>
        <taxon>Bacteria</taxon>
        <taxon>Bacillati</taxon>
        <taxon>Actinomycetota</taxon>
        <taxon>Actinomycetes</taxon>
        <taxon>Kitasatosporales</taxon>
        <taxon>Streptomycetaceae</taxon>
        <taxon>Streptomyces</taxon>
    </lineage>
</organism>
<dbReference type="RefSeq" id="WP_201804442.1">
    <property type="nucleotide sequence ID" value="NZ_JAERRI010000007.1"/>
</dbReference>
<evidence type="ECO:0000313" key="1">
    <source>
        <dbReference type="EMBL" id="MBL1090739.1"/>
    </source>
</evidence>
<reference evidence="1 2" key="1">
    <citation type="submission" date="2021-01" db="EMBL/GenBank/DDBJ databases">
        <title>WGS of actinomycetes isolated from Thailand.</title>
        <authorList>
            <person name="Thawai C."/>
        </authorList>
    </citation>
    <scope>NUCLEOTIDE SEQUENCE [LARGE SCALE GENOMIC DNA]</scope>
    <source>
        <strain evidence="1 2">CH9-7</strain>
    </source>
</reference>
<keyword evidence="2" id="KW-1185">Reference proteome</keyword>
<comment type="caution">
    <text evidence="1">The sequence shown here is derived from an EMBL/GenBank/DDBJ whole genome shotgun (WGS) entry which is preliminary data.</text>
</comment>
<protein>
    <recommendedName>
        <fullName evidence="3">Bacteriophage protein</fullName>
    </recommendedName>
</protein>